<evidence type="ECO:0000256" key="3">
    <source>
        <dbReference type="ARBA" id="ARBA00022840"/>
    </source>
</evidence>
<dbReference type="Proteomes" id="UP001596137">
    <property type="component" value="Unassembled WGS sequence"/>
</dbReference>
<dbReference type="Gene3D" id="3.30.420.40">
    <property type="match status" value="2"/>
</dbReference>
<comment type="similarity">
    <text evidence="1">Belongs to the heat shock protein 70 family.</text>
</comment>
<evidence type="ECO:0000313" key="7">
    <source>
        <dbReference type="EMBL" id="MFC6084856.1"/>
    </source>
</evidence>
<dbReference type="PANTHER" id="PTHR34512">
    <property type="entry name" value="CELL SURFACE PROTEIN"/>
    <property type="match status" value="1"/>
</dbReference>
<evidence type="ECO:0000256" key="2">
    <source>
        <dbReference type="ARBA" id="ARBA00022741"/>
    </source>
</evidence>
<evidence type="ECO:0000256" key="1">
    <source>
        <dbReference type="ARBA" id="ARBA00007381"/>
    </source>
</evidence>
<dbReference type="PROSITE" id="PS01036">
    <property type="entry name" value="HSP70_3"/>
    <property type="match status" value="1"/>
</dbReference>
<keyword evidence="8" id="KW-1185">Reference proteome</keyword>
<protein>
    <submittedName>
        <fullName evidence="7">PQQ-binding-like beta-propeller repeat protein</fullName>
    </submittedName>
</protein>
<accession>A0ABW1NNJ9</accession>
<reference evidence="8" key="1">
    <citation type="journal article" date="2019" name="Int. J. Syst. Evol. Microbiol.">
        <title>The Global Catalogue of Microorganisms (GCM) 10K type strain sequencing project: providing services to taxonomists for standard genome sequencing and annotation.</title>
        <authorList>
            <consortium name="The Broad Institute Genomics Platform"/>
            <consortium name="The Broad Institute Genome Sequencing Center for Infectious Disease"/>
            <person name="Wu L."/>
            <person name="Ma J."/>
        </authorList>
    </citation>
    <scope>NUCLEOTIDE SEQUENCE [LARGE SCALE GENOMIC DNA]</scope>
    <source>
        <strain evidence="8">JCM 30346</strain>
    </source>
</reference>
<evidence type="ECO:0000256" key="4">
    <source>
        <dbReference type="ARBA" id="ARBA00023016"/>
    </source>
</evidence>
<dbReference type="PRINTS" id="PR00301">
    <property type="entry name" value="HEATSHOCK70"/>
</dbReference>
<name>A0ABW1NNJ9_9ACTN</name>
<feature type="domain" description="Pyrrolo-quinoline quinone repeat" evidence="6">
    <location>
        <begin position="388"/>
        <end position="588"/>
    </location>
</feature>
<keyword evidence="2" id="KW-0547">Nucleotide-binding</keyword>
<dbReference type="Gene3D" id="3.90.640.10">
    <property type="entry name" value="Actin, Chain A, domain 4"/>
    <property type="match status" value="1"/>
</dbReference>
<dbReference type="Gene3D" id="2.40.128.630">
    <property type="match status" value="1"/>
</dbReference>
<dbReference type="InterPro" id="IPR013126">
    <property type="entry name" value="Hsp_70_fam"/>
</dbReference>
<dbReference type="SUPFAM" id="SSF53067">
    <property type="entry name" value="Actin-like ATPase domain"/>
    <property type="match status" value="2"/>
</dbReference>
<dbReference type="Pfam" id="PF00012">
    <property type="entry name" value="HSP70"/>
    <property type="match status" value="1"/>
</dbReference>
<dbReference type="InterPro" id="IPR015943">
    <property type="entry name" value="WD40/YVTN_repeat-like_dom_sf"/>
</dbReference>
<evidence type="ECO:0000313" key="8">
    <source>
        <dbReference type="Proteomes" id="UP001596137"/>
    </source>
</evidence>
<dbReference type="InterPro" id="IPR018181">
    <property type="entry name" value="Heat_shock_70_CS"/>
</dbReference>
<dbReference type="Pfam" id="PF13360">
    <property type="entry name" value="PQQ_2"/>
    <property type="match status" value="1"/>
</dbReference>
<dbReference type="InterPro" id="IPR018391">
    <property type="entry name" value="PQQ_b-propeller_rpt"/>
</dbReference>
<dbReference type="SMART" id="SM00564">
    <property type="entry name" value="PQQ"/>
    <property type="match status" value="7"/>
</dbReference>
<keyword evidence="5" id="KW-0143">Chaperone</keyword>
<proteinExistence type="inferred from homology"/>
<comment type="caution">
    <text evidence="7">The sequence shown here is derived from an EMBL/GenBank/DDBJ whole genome shotgun (WGS) entry which is preliminary data.</text>
</comment>
<dbReference type="Gene3D" id="2.130.10.10">
    <property type="entry name" value="YVTN repeat-like/Quinoprotein amine dehydrogenase"/>
    <property type="match status" value="1"/>
</dbReference>
<evidence type="ECO:0000256" key="5">
    <source>
        <dbReference type="ARBA" id="ARBA00023186"/>
    </source>
</evidence>
<organism evidence="7 8">
    <name type="scientific">Sphaerisporangium aureirubrum</name>
    <dbReference type="NCBI Taxonomy" id="1544736"/>
    <lineage>
        <taxon>Bacteria</taxon>
        <taxon>Bacillati</taxon>
        <taxon>Actinomycetota</taxon>
        <taxon>Actinomycetes</taxon>
        <taxon>Streptosporangiales</taxon>
        <taxon>Streptosporangiaceae</taxon>
        <taxon>Sphaerisporangium</taxon>
    </lineage>
</organism>
<dbReference type="SUPFAM" id="SSF50998">
    <property type="entry name" value="Quinoprotein alcohol dehydrogenase-like"/>
    <property type="match status" value="1"/>
</dbReference>
<dbReference type="EMBL" id="JBHSRF010000050">
    <property type="protein sequence ID" value="MFC6084856.1"/>
    <property type="molecule type" value="Genomic_DNA"/>
</dbReference>
<gene>
    <name evidence="7" type="ORF">ACFP1K_27090</name>
</gene>
<sequence length="714" mass="76120">MTTGGSGWQLAIDFGTCYTSAATLYAGDVEPLELEPGEARYFPSVVVVTGGEDGLNGEEGEDGDGFVVGTEALNRAGLDPARVVRLPKRELRASAHTLVDDRLIETADLVAAIFRKVLAVALRKFAFTGQGPERVVLTHPARWSGEPLDRLTQAAARAGLGAVDFVPEPVAAARWYLRMRELSVGEYVVVYDLGGGTFDTAVLRRTDDGFEVRGQPGGREDIGGEDFDQALLEIVQAEARRRDPRAAYAVWEGTDWKARMWQSQWAKDVTVAKKSLSERERWLIRGEGFYEPGILVTRGQFEEAISGMVLKTVRELGAAIRQVAPTGAGVDTVYLTGGSSAIPLIRRMIREDSGGRLDAVVAPEPKAAVALGALTEPPPPEGAPPRLRLWRREVVGRPTAPVLSGQTLYVGTGDGFIYAFEAATGERVWYRAVCAAVTPPVVHGDRLYIGDADGRLSALAAEDGVRQWYRFLGPATPRRQRRITASPVVHGDRVFVGCEERGLYCYGVDGERLWTYGIAGVDGCPPVAVRDLVFAGSQSGRVTAVTAATGERRMKRRLPAPIAAPLAVTAHIVFAAAEDGVVYAVDRAGDNPVLWSRPVGVPRGTGPVFDRGRVYVGTADGRLLGLDAESGAERVSLPVGGPVTATPVVRDGTAYVVAGDSLTALDLTAGETRWTRDAGGAVAGPPAIGSAFAYIAVSTGHIETVDLATGAWPR</sequence>
<evidence type="ECO:0000259" key="6">
    <source>
        <dbReference type="Pfam" id="PF13360"/>
    </source>
</evidence>
<dbReference type="InterPro" id="IPR011047">
    <property type="entry name" value="Quinoprotein_ADH-like_sf"/>
</dbReference>
<dbReference type="InterPro" id="IPR043129">
    <property type="entry name" value="ATPase_NBD"/>
</dbReference>
<dbReference type="Gene3D" id="2.40.10.480">
    <property type="match status" value="1"/>
</dbReference>
<keyword evidence="4" id="KW-0346">Stress response</keyword>
<dbReference type="PANTHER" id="PTHR34512:SF30">
    <property type="entry name" value="OUTER MEMBRANE PROTEIN ASSEMBLY FACTOR BAMB"/>
    <property type="match status" value="1"/>
</dbReference>
<dbReference type="InterPro" id="IPR002372">
    <property type="entry name" value="PQQ_rpt_dom"/>
</dbReference>
<keyword evidence="3" id="KW-0067">ATP-binding</keyword>
<dbReference type="RefSeq" id="WP_380758363.1">
    <property type="nucleotide sequence ID" value="NZ_JBHSRF010000050.1"/>
</dbReference>